<evidence type="ECO:0000313" key="2">
    <source>
        <dbReference type="Proteomes" id="UP000799118"/>
    </source>
</evidence>
<reference evidence="1" key="1">
    <citation type="journal article" date="2019" name="Environ. Microbiol.">
        <title>Fungal ecological strategies reflected in gene transcription - a case study of two litter decomposers.</title>
        <authorList>
            <person name="Barbi F."/>
            <person name="Kohler A."/>
            <person name="Barry K."/>
            <person name="Baskaran P."/>
            <person name="Daum C."/>
            <person name="Fauchery L."/>
            <person name="Ihrmark K."/>
            <person name="Kuo A."/>
            <person name="LaButti K."/>
            <person name="Lipzen A."/>
            <person name="Morin E."/>
            <person name="Grigoriev I.V."/>
            <person name="Henrissat B."/>
            <person name="Lindahl B."/>
            <person name="Martin F."/>
        </authorList>
    </citation>
    <scope>NUCLEOTIDE SEQUENCE</scope>
    <source>
        <strain evidence="1">JB14</strain>
    </source>
</reference>
<dbReference type="InterPro" id="IPR036397">
    <property type="entry name" value="RNaseH_sf"/>
</dbReference>
<dbReference type="GO" id="GO:0003676">
    <property type="term" value="F:nucleic acid binding"/>
    <property type="evidence" value="ECO:0007669"/>
    <property type="project" value="InterPro"/>
</dbReference>
<dbReference type="Proteomes" id="UP000799118">
    <property type="component" value="Unassembled WGS sequence"/>
</dbReference>
<organism evidence="1 2">
    <name type="scientific">Gymnopus androsaceus JB14</name>
    <dbReference type="NCBI Taxonomy" id="1447944"/>
    <lineage>
        <taxon>Eukaryota</taxon>
        <taxon>Fungi</taxon>
        <taxon>Dikarya</taxon>
        <taxon>Basidiomycota</taxon>
        <taxon>Agaricomycotina</taxon>
        <taxon>Agaricomycetes</taxon>
        <taxon>Agaricomycetidae</taxon>
        <taxon>Agaricales</taxon>
        <taxon>Marasmiineae</taxon>
        <taxon>Omphalotaceae</taxon>
        <taxon>Gymnopus</taxon>
    </lineage>
</organism>
<evidence type="ECO:0000313" key="1">
    <source>
        <dbReference type="EMBL" id="KAE9383418.1"/>
    </source>
</evidence>
<dbReference type="AlphaFoldDB" id="A0A6A4GDD3"/>
<dbReference type="OrthoDB" id="2449121at2759"/>
<sequence length="85" mass="10259">GNYCIFLPKFHCKLNPIEMYWGWVKYRFREIPKKTFQDAKDAAFKYLHTCPTEVIRCFINQSFCWMSAYQCRLTGKAAEWVVEDF</sequence>
<keyword evidence="2" id="KW-1185">Reference proteome</keyword>
<name>A0A6A4GDD3_9AGAR</name>
<evidence type="ECO:0008006" key="3">
    <source>
        <dbReference type="Google" id="ProtNLM"/>
    </source>
</evidence>
<dbReference type="EMBL" id="ML770486">
    <property type="protein sequence ID" value="KAE9383418.1"/>
    <property type="molecule type" value="Genomic_DNA"/>
</dbReference>
<dbReference type="Gene3D" id="3.30.420.10">
    <property type="entry name" value="Ribonuclease H-like superfamily/Ribonuclease H"/>
    <property type="match status" value="1"/>
</dbReference>
<proteinExistence type="predicted"/>
<protein>
    <recommendedName>
        <fullName evidence="3">Tc1-like transposase DDE domain-containing protein</fullName>
    </recommendedName>
</protein>
<gene>
    <name evidence="1" type="ORF">BT96DRAFT_843860</name>
</gene>
<accession>A0A6A4GDD3</accession>
<feature type="non-terminal residue" evidence="1">
    <location>
        <position position="1"/>
    </location>
</feature>